<dbReference type="InterPro" id="IPR000241">
    <property type="entry name" value="RlmKL-like_Mtase"/>
</dbReference>
<dbReference type="SUPFAM" id="SSF53335">
    <property type="entry name" value="S-adenosyl-L-methionine-dependent methyltransferases"/>
    <property type="match status" value="1"/>
</dbReference>
<proteinExistence type="predicted"/>
<evidence type="ECO:0000313" key="2">
    <source>
        <dbReference type="EMBL" id="CEK73787.1"/>
    </source>
</evidence>
<dbReference type="AlphaFoldDB" id="A0A0B6ZZM4"/>
<name>A0A0B6ZZM4_9EUPU</name>
<dbReference type="FunFam" id="3.40.50.150:FF:000073">
    <property type="entry name" value="THUMP domain containing 3"/>
    <property type="match status" value="1"/>
</dbReference>
<feature type="domain" description="Ribosomal RNA large subunit methyltransferase K/L-like methyltransferase" evidence="1">
    <location>
        <begin position="9"/>
        <end position="184"/>
    </location>
</feature>
<dbReference type="EMBL" id="HACG01026922">
    <property type="protein sequence ID" value="CEK73787.1"/>
    <property type="molecule type" value="Transcribed_RNA"/>
</dbReference>
<dbReference type="Gene3D" id="3.40.50.150">
    <property type="entry name" value="Vaccinia Virus protein VP39"/>
    <property type="match status" value="1"/>
</dbReference>
<organism evidence="2">
    <name type="scientific">Arion vulgaris</name>
    <dbReference type="NCBI Taxonomy" id="1028688"/>
    <lineage>
        <taxon>Eukaryota</taxon>
        <taxon>Metazoa</taxon>
        <taxon>Spiralia</taxon>
        <taxon>Lophotrochozoa</taxon>
        <taxon>Mollusca</taxon>
        <taxon>Gastropoda</taxon>
        <taxon>Heterobranchia</taxon>
        <taxon>Euthyneura</taxon>
        <taxon>Panpulmonata</taxon>
        <taxon>Eupulmonata</taxon>
        <taxon>Stylommatophora</taxon>
        <taxon>Helicina</taxon>
        <taxon>Arionoidea</taxon>
        <taxon>Arionidae</taxon>
        <taxon>Arion</taxon>
    </lineage>
</organism>
<accession>A0A0B6ZZM4</accession>
<dbReference type="GO" id="GO:0043527">
    <property type="term" value="C:tRNA methyltransferase complex"/>
    <property type="evidence" value="ECO:0007669"/>
    <property type="project" value="UniProtKB-ARBA"/>
</dbReference>
<protein>
    <recommendedName>
        <fullName evidence="1">Ribosomal RNA large subunit methyltransferase K/L-like methyltransferase domain-containing protein</fullName>
    </recommendedName>
</protein>
<gene>
    <name evidence="2" type="primary">ORF88263</name>
</gene>
<dbReference type="PANTHER" id="PTHR14911">
    <property type="entry name" value="THUMP DOMAIN-CONTAINING"/>
    <property type="match status" value="1"/>
</dbReference>
<dbReference type="InterPro" id="IPR029063">
    <property type="entry name" value="SAM-dependent_MTases_sf"/>
</dbReference>
<dbReference type="GO" id="GO:0016423">
    <property type="term" value="F:tRNA (guanine) methyltransferase activity"/>
    <property type="evidence" value="ECO:0007669"/>
    <property type="project" value="TreeGrafter"/>
</dbReference>
<evidence type="ECO:0000259" key="1">
    <source>
        <dbReference type="Pfam" id="PF01170"/>
    </source>
</evidence>
<dbReference type="Pfam" id="PF01170">
    <property type="entry name" value="UPF0020"/>
    <property type="match status" value="1"/>
</dbReference>
<dbReference type="PANTHER" id="PTHR14911:SF13">
    <property type="entry name" value="TRNA (GUANINE(6)-N2)-METHYLTRANSFERASE THUMP3"/>
    <property type="match status" value="1"/>
</dbReference>
<dbReference type="GO" id="GO:0030488">
    <property type="term" value="P:tRNA methylation"/>
    <property type="evidence" value="ECO:0007669"/>
    <property type="project" value="TreeGrafter"/>
</dbReference>
<reference evidence="2" key="1">
    <citation type="submission" date="2014-12" db="EMBL/GenBank/DDBJ databases">
        <title>Insight into the proteome of Arion vulgaris.</title>
        <authorList>
            <person name="Aradska J."/>
            <person name="Bulat T."/>
            <person name="Smidak R."/>
            <person name="Sarate P."/>
            <person name="Gangsoo J."/>
            <person name="Sialana F."/>
            <person name="Bilban M."/>
            <person name="Lubec G."/>
        </authorList>
    </citation>
    <scope>NUCLEOTIDE SEQUENCE</scope>
    <source>
        <tissue evidence="2">Skin</tissue>
    </source>
</reference>
<sequence>MSLHYRNLVAFGPTTLRATICYNMLRLCHIKNGDFICDPMCGTSAIPIEGALNWVNCYHFGGDAHEKAIQKTVLNIAAIQNQMQTSNRSTLKLDALQWNVQHLPLRDKCVDVFVSDLPFGHRIGSRSENPALYSHLLSEMARTARTGARACLLTEDKASFIKAVQALGRYWQRRLVLNVNIGGLTGFVFLLTRTTSSVVQSWTSLRDGENPLVSEGNSEETILNDASNATLSHVQDTEARNQTE</sequence>